<proteinExistence type="predicted"/>
<organism evidence="2 3">
    <name type="scientific">Paenibacillus rhizosphaerae</name>
    <dbReference type="NCBI Taxonomy" id="297318"/>
    <lineage>
        <taxon>Bacteria</taxon>
        <taxon>Bacillati</taxon>
        <taxon>Bacillota</taxon>
        <taxon>Bacilli</taxon>
        <taxon>Bacillales</taxon>
        <taxon>Paenibacillaceae</taxon>
        <taxon>Paenibacillus</taxon>
    </lineage>
</organism>
<gene>
    <name evidence="2" type="ORF">BK138_07495</name>
</gene>
<feature type="transmembrane region" description="Helical" evidence="1">
    <location>
        <begin position="122"/>
        <end position="140"/>
    </location>
</feature>
<dbReference type="RefSeq" id="WP_076167878.1">
    <property type="nucleotide sequence ID" value="NZ_MRTP01000001.1"/>
</dbReference>
<dbReference type="Proteomes" id="UP000187172">
    <property type="component" value="Unassembled WGS sequence"/>
</dbReference>
<evidence type="ECO:0000313" key="3">
    <source>
        <dbReference type="Proteomes" id="UP000187172"/>
    </source>
</evidence>
<dbReference type="EMBL" id="MRTP01000001">
    <property type="protein sequence ID" value="OMF58361.1"/>
    <property type="molecule type" value="Genomic_DNA"/>
</dbReference>
<dbReference type="STRING" id="297318.BK138_07495"/>
<protein>
    <submittedName>
        <fullName evidence="2">Uncharacterized protein</fullName>
    </submittedName>
</protein>
<keyword evidence="3" id="KW-1185">Reference proteome</keyword>
<name>A0A1R1F2V0_9BACL</name>
<reference evidence="2 3" key="1">
    <citation type="submission" date="2016-11" db="EMBL/GenBank/DDBJ databases">
        <title>Paenibacillus species isolates.</title>
        <authorList>
            <person name="Beno S.M."/>
        </authorList>
    </citation>
    <scope>NUCLEOTIDE SEQUENCE [LARGE SCALE GENOMIC DNA]</scope>
    <source>
        <strain evidence="2 3">FSL R5-0378</strain>
    </source>
</reference>
<keyword evidence="1" id="KW-0812">Transmembrane</keyword>
<sequence length="175" mass="19569">MGFYHLFWGFLFLFDFQINGFDILPDVIGYLLFYVGLAKLNRRSEHFRKAGNTAAVLLGVSALALVLSVLPRASAAIGIPLGLVILLLNLYMVFHICQGIGALAGRRGLYQFQSMALQRWRWYLLLVPAMFVVLLIAALLPAAALILGLVLIVASFVINVLMMLLMREAEHHLRR</sequence>
<dbReference type="AlphaFoldDB" id="A0A1R1F2V0"/>
<evidence type="ECO:0000313" key="2">
    <source>
        <dbReference type="EMBL" id="OMF58361.1"/>
    </source>
</evidence>
<feature type="transmembrane region" description="Helical" evidence="1">
    <location>
        <begin position="6"/>
        <end position="33"/>
    </location>
</feature>
<evidence type="ECO:0000256" key="1">
    <source>
        <dbReference type="SAM" id="Phobius"/>
    </source>
</evidence>
<feature type="transmembrane region" description="Helical" evidence="1">
    <location>
        <begin position="77"/>
        <end position="101"/>
    </location>
</feature>
<keyword evidence="1" id="KW-1133">Transmembrane helix</keyword>
<keyword evidence="1" id="KW-0472">Membrane</keyword>
<accession>A0A1R1F2V0</accession>
<feature type="transmembrane region" description="Helical" evidence="1">
    <location>
        <begin position="54"/>
        <end position="71"/>
    </location>
</feature>
<comment type="caution">
    <text evidence="2">The sequence shown here is derived from an EMBL/GenBank/DDBJ whole genome shotgun (WGS) entry which is preliminary data.</text>
</comment>
<feature type="transmembrane region" description="Helical" evidence="1">
    <location>
        <begin position="146"/>
        <end position="166"/>
    </location>
</feature>